<dbReference type="PROSITE" id="PS50943">
    <property type="entry name" value="HTH_CROC1"/>
    <property type="match status" value="1"/>
</dbReference>
<keyword evidence="1" id="KW-0805">Transcription regulation</keyword>
<name>A0AA42LKF2_9BURK</name>
<dbReference type="RefSeq" id="WP_242001446.1">
    <property type="nucleotide sequence ID" value="NZ_CADIJT010000005.1"/>
</dbReference>
<dbReference type="GeneID" id="92908471"/>
<dbReference type="InterPro" id="IPR052359">
    <property type="entry name" value="HTH-type_reg/antitoxin"/>
</dbReference>
<evidence type="ECO:0000256" key="1">
    <source>
        <dbReference type="ARBA" id="ARBA00023015"/>
    </source>
</evidence>
<proteinExistence type="predicted"/>
<organism evidence="5 6">
    <name type="scientific">Achromobacter spanius</name>
    <dbReference type="NCBI Taxonomy" id="217203"/>
    <lineage>
        <taxon>Bacteria</taxon>
        <taxon>Pseudomonadati</taxon>
        <taxon>Pseudomonadota</taxon>
        <taxon>Betaproteobacteria</taxon>
        <taxon>Burkholderiales</taxon>
        <taxon>Alcaligenaceae</taxon>
        <taxon>Achromobacter</taxon>
    </lineage>
</organism>
<protein>
    <submittedName>
        <fullName evidence="5">DNA-binding transcriptional regulator</fullName>
    </submittedName>
</protein>
<comment type="caution">
    <text evidence="5">The sequence shown here is derived from an EMBL/GenBank/DDBJ whole genome shotgun (WGS) entry which is preliminary data.</text>
</comment>
<dbReference type="InterPro" id="IPR001387">
    <property type="entry name" value="Cro/C1-type_HTH"/>
</dbReference>
<dbReference type="GO" id="GO:0003677">
    <property type="term" value="F:DNA binding"/>
    <property type="evidence" value="ECO:0007669"/>
    <property type="project" value="UniProtKB-KW"/>
</dbReference>
<gene>
    <name evidence="5" type="ORF">N5D93_04205</name>
</gene>
<dbReference type="PANTHER" id="PTHR36511:SF3">
    <property type="entry name" value="ANTITOXIN HIGA-2"/>
    <property type="match status" value="1"/>
</dbReference>
<dbReference type="Proteomes" id="UP001161094">
    <property type="component" value="Unassembled WGS sequence"/>
</dbReference>
<dbReference type="CDD" id="cd00093">
    <property type="entry name" value="HTH_XRE"/>
    <property type="match status" value="1"/>
</dbReference>
<reference evidence="5" key="1">
    <citation type="submission" date="2022-09" db="EMBL/GenBank/DDBJ databases">
        <title>Intensive care unit water sources are persistently colonized with multi-drug resistant bacteria and are the site of extensive horizontal gene transfer of antibiotic resistance genes.</title>
        <authorList>
            <person name="Diorio-Toth L."/>
        </authorList>
    </citation>
    <scope>NUCLEOTIDE SEQUENCE</scope>
    <source>
        <strain evidence="5">GD03843</strain>
    </source>
</reference>
<evidence type="ECO:0000256" key="3">
    <source>
        <dbReference type="ARBA" id="ARBA00023163"/>
    </source>
</evidence>
<dbReference type="AlphaFoldDB" id="A0AA42LKF2"/>
<feature type="domain" description="HTH cro/C1-type" evidence="4">
    <location>
        <begin position="38"/>
        <end position="74"/>
    </location>
</feature>
<accession>A0AA42LKF2</accession>
<dbReference type="Gene3D" id="1.10.260.40">
    <property type="entry name" value="lambda repressor-like DNA-binding domains"/>
    <property type="match status" value="1"/>
</dbReference>
<evidence type="ECO:0000313" key="6">
    <source>
        <dbReference type="Proteomes" id="UP001161094"/>
    </source>
</evidence>
<dbReference type="PANTHER" id="PTHR36511">
    <property type="entry name" value="MERR FAMILY BACTERIAL REGULATORY PROTEIN"/>
    <property type="match status" value="1"/>
</dbReference>
<keyword evidence="2 5" id="KW-0238">DNA-binding</keyword>
<evidence type="ECO:0000313" key="5">
    <source>
        <dbReference type="EMBL" id="MDH0734999.1"/>
    </source>
</evidence>
<sequence length="93" mass="10302">MHDLAEKLYEVGGIDQKTMREYDDLCIPPVPDFTKAMIAKIRKDANVSQSLFAKYLNTSPSTVQKWETGAKKPSGAAARLLQVVKKHGIEVLA</sequence>
<dbReference type="SMART" id="SM00530">
    <property type="entry name" value="HTH_XRE"/>
    <property type="match status" value="1"/>
</dbReference>
<dbReference type="SUPFAM" id="SSF47413">
    <property type="entry name" value="lambda repressor-like DNA-binding domains"/>
    <property type="match status" value="1"/>
</dbReference>
<evidence type="ECO:0000256" key="2">
    <source>
        <dbReference type="ARBA" id="ARBA00023125"/>
    </source>
</evidence>
<dbReference type="EMBL" id="JAOCDZ010000002">
    <property type="protein sequence ID" value="MDH0734999.1"/>
    <property type="molecule type" value="Genomic_DNA"/>
</dbReference>
<dbReference type="Pfam" id="PF01381">
    <property type="entry name" value="HTH_3"/>
    <property type="match status" value="1"/>
</dbReference>
<evidence type="ECO:0000259" key="4">
    <source>
        <dbReference type="PROSITE" id="PS50943"/>
    </source>
</evidence>
<dbReference type="InterPro" id="IPR010982">
    <property type="entry name" value="Lambda_DNA-bd_dom_sf"/>
</dbReference>
<keyword evidence="3" id="KW-0804">Transcription</keyword>